<protein>
    <recommendedName>
        <fullName evidence="3">RNA polymerase sigma-70 region 2 domain-containing protein</fullName>
    </recommendedName>
</protein>
<reference evidence="1 2" key="1">
    <citation type="submission" date="2018-07" db="EMBL/GenBank/DDBJ databases">
        <title>The molecular basis for the intramolecular migration of carboxyl group in the catabolism of para-hydroxybenzoate via gentisate.</title>
        <authorList>
            <person name="Zhao H."/>
            <person name="Xu Y."/>
            <person name="Lin S."/>
            <person name="Spain J.C."/>
            <person name="Zhou N.-Y."/>
        </authorList>
    </citation>
    <scope>NUCLEOTIDE SEQUENCE [LARGE SCALE GENOMIC DNA]</scope>
    <source>
        <strain evidence="1 2">PHB-7a</strain>
    </source>
</reference>
<evidence type="ECO:0000313" key="1">
    <source>
        <dbReference type="EMBL" id="AXN38462.1"/>
    </source>
</evidence>
<evidence type="ECO:0000313" key="2">
    <source>
        <dbReference type="Proteomes" id="UP000260457"/>
    </source>
</evidence>
<keyword evidence="2" id="KW-1185">Reference proteome</keyword>
<sequence length="86" mass="10833">MFCKYDFLWDMGRAELVAWPHLLPIYRWRTKREWNHTYEKSMMRFLVYYIGKQDVEDLAQEIFVWAFVKYRGRHQLEHRRQPLGCF</sequence>
<proteinExistence type="predicted"/>
<dbReference type="EMBL" id="CP030926">
    <property type="protein sequence ID" value="AXN38462.1"/>
    <property type="molecule type" value="Genomic_DNA"/>
</dbReference>
<gene>
    <name evidence="1" type="ORF">DTO10_08475</name>
</gene>
<dbReference type="SUPFAM" id="SSF88946">
    <property type="entry name" value="Sigma2 domain of RNA polymerase sigma factors"/>
    <property type="match status" value="1"/>
</dbReference>
<accession>A0ABN5N288</accession>
<dbReference type="InterPro" id="IPR013325">
    <property type="entry name" value="RNA_pol_sigma_r2"/>
</dbReference>
<name>A0ABN5N288_9BACI</name>
<evidence type="ECO:0008006" key="3">
    <source>
        <dbReference type="Google" id="ProtNLM"/>
    </source>
</evidence>
<dbReference type="Proteomes" id="UP000260457">
    <property type="component" value="Chromosome"/>
</dbReference>
<organism evidence="1 2">
    <name type="scientific">Peribacillus butanolivorans</name>
    <dbReference type="NCBI Taxonomy" id="421767"/>
    <lineage>
        <taxon>Bacteria</taxon>
        <taxon>Bacillati</taxon>
        <taxon>Bacillota</taxon>
        <taxon>Bacilli</taxon>
        <taxon>Bacillales</taxon>
        <taxon>Bacillaceae</taxon>
        <taxon>Peribacillus</taxon>
    </lineage>
</organism>